<dbReference type="Proteomes" id="UP000774000">
    <property type="component" value="Unassembled WGS sequence"/>
</dbReference>
<sequence>MKKPERACPSGRSLAHGLDVLVATSGNLSGLPLEYTNQRAGEELTAVADYCLLHNRKIEVPVDDAVTNVALGHERVIRHGRGFAPQVIKVSSEVATLACGGDLKNTFCLSKGEFAFVSQYTGSLSNLETYQRYQDNIEHLEQLYDIEPELIVHDLHEGYYSTHYAQQLPGEKIAVQHHHAHLVSSMVEHQLQQPVIGIAFDGVGLGTDGHLWGGVFYL</sequence>
<feature type="domain" description="HypF Kae1-like" evidence="2">
    <location>
        <begin position="94"/>
        <end position="188"/>
    </location>
</feature>
<dbReference type="Gene3D" id="3.30.110.120">
    <property type="match status" value="1"/>
</dbReference>
<dbReference type="Pfam" id="PF01300">
    <property type="entry name" value="Sua5_yciO_yrdC"/>
    <property type="match status" value="1"/>
</dbReference>
<evidence type="ECO:0000313" key="3">
    <source>
        <dbReference type="EMBL" id="MBM7556337.1"/>
    </source>
</evidence>
<name>A0A938XVG3_9FIRM</name>
<dbReference type="Gene3D" id="3.90.870.40">
    <property type="match status" value="1"/>
</dbReference>
<dbReference type="InterPro" id="IPR051060">
    <property type="entry name" value="Carbamoyltrans_HypF-like"/>
</dbReference>
<dbReference type="EMBL" id="JAFBDQ010000005">
    <property type="protein sequence ID" value="MBM7556337.1"/>
    <property type="molecule type" value="Genomic_DNA"/>
</dbReference>
<dbReference type="InterPro" id="IPR006070">
    <property type="entry name" value="Sua5-like_dom"/>
</dbReference>
<organism evidence="3 4">
    <name type="scientific">Halanaerobacter jeridensis</name>
    <dbReference type="NCBI Taxonomy" id="706427"/>
    <lineage>
        <taxon>Bacteria</taxon>
        <taxon>Bacillati</taxon>
        <taxon>Bacillota</taxon>
        <taxon>Clostridia</taxon>
        <taxon>Halanaerobiales</taxon>
        <taxon>Halobacteroidaceae</taxon>
        <taxon>Halanaerobacter</taxon>
    </lineage>
</organism>
<evidence type="ECO:0000259" key="1">
    <source>
        <dbReference type="Pfam" id="PF01300"/>
    </source>
</evidence>
<dbReference type="InterPro" id="IPR041440">
    <property type="entry name" value="HypF_C"/>
</dbReference>
<protein>
    <submittedName>
        <fullName evidence="3">Hydrogenase maturation factor HypF (Carbamoyltransferase family)</fullName>
    </submittedName>
</protein>
<gene>
    <name evidence="3" type="ORF">JOC47_001180</name>
</gene>
<evidence type="ECO:0000259" key="2">
    <source>
        <dbReference type="Pfam" id="PF17788"/>
    </source>
</evidence>
<dbReference type="InterPro" id="IPR017945">
    <property type="entry name" value="DHBP_synth_RibB-like_a/b_dom"/>
</dbReference>
<keyword evidence="4" id="KW-1185">Reference proteome</keyword>
<dbReference type="GO" id="GO:0008270">
    <property type="term" value="F:zinc ion binding"/>
    <property type="evidence" value="ECO:0007669"/>
    <property type="project" value="TreeGrafter"/>
</dbReference>
<reference evidence="3" key="1">
    <citation type="submission" date="2021-01" db="EMBL/GenBank/DDBJ databases">
        <title>Genomic Encyclopedia of Type Strains, Phase IV (KMG-IV): sequencing the most valuable type-strain genomes for metagenomic binning, comparative biology and taxonomic classification.</title>
        <authorList>
            <person name="Goeker M."/>
        </authorList>
    </citation>
    <scope>NUCLEOTIDE SEQUENCE</scope>
    <source>
        <strain evidence="3">DSM 23230</strain>
    </source>
</reference>
<dbReference type="GO" id="GO:0003725">
    <property type="term" value="F:double-stranded RNA binding"/>
    <property type="evidence" value="ECO:0007669"/>
    <property type="project" value="InterPro"/>
</dbReference>
<comment type="caution">
    <text evidence="3">The sequence shown here is derived from an EMBL/GenBank/DDBJ whole genome shotgun (WGS) entry which is preliminary data.</text>
</comment>
<dbReference type="SUPFAM" id="SSF55821">
    <property type="entry name" value="YrdC/RibB"/>
    <property type="match status" value="1"/>
</dbReference>
<accession>A0A938XVG3</accession>
<dbReference type="AlphaFoldDB" id="A0A938XVG3"/>
<dbReference type="Gene3D" id="3.30.420.40">
    <property type="match status" value="1"/>
</dbReference>
<dbReference type="PANTHER" id="PTHR42959:SF1">
    <property type="entry name" value="CARBAMOYLTRANSFERASE HYPF"/>
    <property type="match status" value="1"/>
</dbReference>
<dbReference type="Gene3D" id="3.30.420.360">
    <property type="match status" value="1"/>
</dbReference>
<evidence type="ECO:0000313" key="4">
    <source>
        <dbReference type="Proteomes" id="UP000774000"/>
    </source>
</evidence>
<dbReference type="GO" id="GO:0016743">
    <property type="term" value="F:carboxyl- or carbamoyltransferase activity"/>
    <property type="evidence" value="ECO:0007669"/>
    <property type="project" value="TreeGrafter"/>
</dbReference>
<dbReference type="GO" id="GO:0051604">
    <property type="term" value="P:protein maturation"/>
    <property type="evidence" value="ECO:0007669"/>
    <property type="project" value="TreeGrafter"/>
</dbReference>
<proteinExistence type="predicted"/>
<dbReference type="PANTHER" id="PTHR42959">
    <property type="entry name" value="CARBAMOYLTRANSFERASE"/>
    <property type="match status" value="1"/>
</dbReference>
<feature type="domain" description="YrdC-like" evidence="1">
    <location>
        <begin position="12"/>
        <end position="80"/>
    </location>
</feature>
<dbReference type="RefSeq" id="WP_204701124.1">
    <property type="nucleotide sequence ID" value="NZ_JAFBDQ010000005.1"/>
</dbReference>
<dbReference type="Pfam" id="PF17788">
    <property type="entry name" value="HypF_C"/>
    <property type="match status" value="1"/>
</dbReference>